<accession>A0A2P5XG11</accession>
<evidence type="ECO:0000259" key="2">
    <source>
        <dbReference type="PROSITE" id="PS52045"/>
    </source>
</evidence>
<evidence type="ECO:0000313" key="4">
    <source>
        <dbReference type="Proteomes" id="UP000239757"/>
    </source>
</evidence>
<dbReference type="InterPro" id="IPR053168">
    <property type="entry name" value="Glutamic_endopeptidase"/>
</dbReference>
<evidence type="ECO:0000313" key="3">
    <source>
        <dbReference type="EMBL" id="PPS02276.1"/>
    </source>
</evidence>
<dbReference type="Proteomes" id="UP000239757">
    <property type="component" value="Unassembled WGS sequence"/>
</dbReference>
<dbReference type="Gene3D" id="3.90.1320.10">
    <property type="entry name" value="Outer-capsid protein sigma 3, large lobe"/>
    <property type="match status" value="1"/>
</dbReference>
<dbReference type="PANTHER" id="PTHR31589">
    <property type="entry name" value="PROTEIN, PUTATIVE (DUF239)-RELATED-RELATED"/>
    <property type="match status" value="1"/>
</dbReference>
<feature type="chain" id="PRO_5015175015" description="Neprosin PEP catalytic domain-containing protein" evidence="1">
    <location>
        <begin position="24"/>
        <end position="797"/>
    </location>
</feature>
<dbReference type="PROSITE" id="PS52045">
    <property type="entry name" value="NEPROSIN_PEP_CD"/>
    <property type="match status" value="2"/>
</dbReference>
<proteinExistence type="predicted"/>
<evidence type="ECO:0000256" key="1">
    <source>
        <dbReference type="SAM" id="SignalP"/>
    </source>
</evidence>
<dbReference type="Pfam" id="PF14365">
    <property type="entry name" value="Neprosin_AP"/>
    <property type="match status" value="2"/>
</dbReference>
<gene>
    <name evidence="3" type="ORF">GOBAR_AA18373</name>
</gene>
<sequence length="797" mass="89022">MANFIFWVFLILVLSYLSNRVNGKATFKEIHADVDGKLKQLNKPAVKTIQSDDGDIIDCVNIYKQPTFDHPALRNHVIQMKPSFNFKEMEFNSKNWSSKLTVFQTWQKSGSCPKGTVPIRRIRREDLLRTKSVQQFGRKPQEVVLKSNTTIEHKDGRFPSINSNALAFPAVVNRSAAILVKVGANYTGAKANINVWNPNVESEDFTTAQVWLKAGPNDNFESIESGWTVNPQLYGDKKTRLFAHWTKDSYKTTGCFDLQCSGFIQTSSKIALGAAISPISMELGQQYYITIGIYMDENTNNWWLIFGNGIAVGYWPASTLNALKNSATMVEWGGQVYSSNVRKSPHTKTAMGSGKFASSLKGNACSMENIAIVDFSTQLQYPPEVTTLAEENYCYTALNHQDGSESLPTFYFGGPVTGKANFKEIDEKLKQLNKPAVKTIQGEDGDIIDCVDIYKQPAFDHPALKNHIIQMKPSFDLKEEKLSLKNESTKLTVFQTWQRSGSCPEGTVPIRRIRREDLLRAKSVQQFGRKPPEVVLKSNTTIEHKDGQLPSINTTALAMPVIVNRSAATLVTVGYNYIGAKADINVWTPNVEAQDEYTTAQIWLKAGPGDNFESIESGWIKDSYKTTGCFDMTCSGFVQTSSQYLLGGSIEPVSTEFGQQYYLTVGIYMDPNTANWWLKIGKDIPVGYWPASTLLFYLNHSSTLVEWGGQVYSSNVKKKPHTKTGMGSGQFASGLRGNACSMDNIAIVDFSMQLKYPQWVGTWADEQYCYTALNYQEGYGKLPIFYFGGPGQNYNCP</sequence>
<dbReference type="OrthoDB" id="1858978at2759"/>
<feature type="domain" description="Neprosin PEP catalytic" evidence="2">
    <location>
        <begin position="558"/>
        <end position="797"/>
    </location>
</feature>
<dbReference type="AlphaFoldDB" id="A0A2P5XG11"/>
<feature type="domain" description="Neprosin PEP catalytic" evidence="2">
    <location>
        <begin position="160"/>
        <end position="421"/>
    </location>
</feature>
<name>A0A2P5XG11_GOSBA</name>
<protein>
    <recommendedName>
        <fullName evidence="2">Neprosin PEP catalytic domain-containing protein</fullName>
    </recommendedName>
</protein>
<reference evidence="3 4" key="1">
    <citation type="submission" date="2015-01" db="EMBL/GenBank/DDBJ databases">
        <title>Genome of allotetraploid Gossypium barbadense reveals genomic plasticity and fiber elongation in cotton evolution.</title>
        <authorList>
            <person name="Chen X."/>
            <person name="Liu X."/>
            <person name="Zhao B."/>
            <person name="Zheng H."/>
            <person name="Hu Y."/>
            <person name="Lu G."/>
            <person name="Yang C."/>
            <person name="Chen J."/>
            <person name="Shan C."/>
            <person name="Zhang L."/>
            <person name="Zhou Y."/>
            <person name="Wang L."/>
            <person name="Guo W."/>
            <person name="Bai Y."/>
            <person name="Ruan J."/>
            <person name="Shangguan X."/>
            <person name="Mao Y."/>
            <person name="Jiang J."/>
            <person name="Zhu Y."/>
            <person name="Lei J."/>
            <person name="Kang H."/>
            <person name="Chen S."/>
            <person name="He X."/>
            <person name="Wang R."/>
            <person name="Wang Y."/>
            <person name="Chen J."/>
            <person name="Wang L."/>
            <person name="Yu S."/>
            <person name="Wang B."/>
            <person name="Wei J."/>
            <person name="Song S."/>
            <person name="Lu X."/>
            <person name="Gao Z."/>
            <person name="Gu W."/>
            <person name="Deng X."/>
            <person name="Ma D."/>
            <person name="Wang S."/>
            <person name="Liang W."/>
            <person name="Fang L."/>
            <person name="Cai C."/>
            <person name="Zhu X."/>
            <person name="Zhou B."/>
            <person name="Zhang Y."/>
            <person name="Chen Z."/>
            <person name="Xu S."/>
            <person name="Zhu R."/>
            <person name="Wang S."/>
            <person name="Zhang T."/>
            <person name="Zhao G."/>
        </authorList>
    </citation>
    <scope>NUCLEOTIDE SEQUENCE [LARGE SCALE GENOMIC DNA]</scope>
    <source>
        <strain evidence="4">cv. Xinhai21</strain>
        <tissue evidence="3">Leaf</tissue>
    </source>
</reference>
<keyword evidence="1" id="KW-0732">Signal</keyword>
<dbReference type="InterPro" id="IPR004314">
    <property type="entry name" value="Neprosin"/>
</dbReference>
<dbReference type="PANTHER" id="PTHR31589:SF2">
    <property type="entry name" value="ASLB (DUF239)-RELATED"/>
    <property type="match status" value="1"/>
</dbReference>
<organism evidence="3 4">
    <name type="scientific">Gossypium barbadense</name>
    <name type="common">Sea Island cotton</name>
    <name type="synonym">Hibiscus barbadensis</name>
    <dbReference type="NCBI Taxonomy" id="3634"/>
    <lineage>
        <taxon>Eukaryota</taxon>
        <taxon>Viridiplantae</taxon>
        <taxon>Streptophyta</taxon>
        <taxon>Embryophyta</taxon>
        <taxon>Tracheophyta</taxon>
        <taxon>Spermatophyta</taxon>
        <taxon>Magnoliopsida</taxon>
        <taxon>eudicotyledons</taxon>
        <taxon>Gunneridae</taxon>
        <taxon>Pentapetalae</taxon>
        <taxon>rosids</taxon>
        <taxon>malvids</taxon>
        <taxon>Malvales</taxon>
        <taxon>Malvaceae</taxon>
        <taxon>Malvoideae</taxon>
        <taxon>Gossypium</taxon>
    </lineage>
</organism>
<feature type="signal peptide" evidence="1">
    <location>
        <begin position="1"/>
        <end position="23"/>
    </location>
</feature>
<dbReference type="Pfam" id="PF03080">
    <property type="entry name" value="Neprosin"/>
    <property type="match status" value="2"/>
</dbReference>
<dbReference type="EMBL" id="KZ664949">
    <property type="protein sequence ID" value="PPS02276.1"/>
    <property type="molecule type" value="Genomic_DNA"/>
</dbReference>
<dbReference type="InterPro" id="IPR025521">
    <property type="entry name" value="Neprosin_propep"/>
</dbReference>